<gene>
    <name evidence="3" type="ORF">FMM06_09855</name>
</gene>
<dbReference type="Proteomes" id="UP000317894">
    <property type="component" value="Unassembled WGS sequence"/>
</dbReference>
<dbReference type="AlphaFoldDB" id="A0A552U737"/>
<dbReference type="EMBL" id="VJWA01000002">
    <property type="protein sequence ID" value="TRW14035.1"/>
    <property type="molecule type" value="Genomic_DNA"/>
</dbReference>
<reference evidence="3 4" key="1">
    <citation type="submission" date="2019-07" db="EMBL/GenBank/DDBJ databases">
        <title>Novel species isolated from glacier.</title>
        <authorList>
            <person name="Liu Q."/>
            <person name="Xin Y.-H."/>
        </authorList>
    </citation>
    <scope>NUCLEOTIDE SEQUENCE [LARGE SCALE GENOMIC DNA]</scope>
    <source>
        <strain evidence="3 4">LB1R16</strain>
    </source>
</reference>
<evidence type="ECO:0000313" key="4">
    <source>
        <dbReference type="Proteomes" id="UP000317894"/>
    </source>
</evidence>
<feature type="domain" description="HTH LytTR-type" evidence="2">
    <location>
        <begin position="167"/>
        <end position="266"/>
    </location>
</feature>
<evidence type="ECO:0000256" key="1">
    <source>
        <dbReference type="SAM" id="Phobius"/>
    </source>
</evidence>
<proteinExistence type="predicted"/>
<dbReference type="Pfam" id="PF04397">
    <property type="entry name" value="LytTR"/>
    <property type="match status" value="1"/>
</dbReference>
<feature type="transmembrane region" description="Helical" evidence="1">
    <location>
        <begin position="121"/>
        <end position="143"/>
    </location>
</feature>
<dbReference type="GO" id="GO:0003677">
    <property type="term" value="F:DNA binding"/>
    <property type="evidence" value="ECO:0007669"/>
    <property type="project" value="InterPro"/>
</dbReference>
<dbReference type="PROSITE" id="PS50930">
    <property type="entry name" value="HTH_LYTTR"/>
    <property type="match status" value="1"/>
</dbReference>
<name>A0A552U737_9SPHN</name>
<dbReference type="SMART" id="SM00850">
    <property type="entry name" value="LytTR"/>
    <property type="match status" value="1"/>
</dbReference>
<protein>
    <submittedName>
        <fullName evidence="3">LytTR family transcriptional regulator</fullName>
    </submittedName>
</protein>
<dbReference type="OrthoDB" id="7028951at2"/>
<feature type="transmembrane region" description="Helical" evidence="1">
    <location>
        <begin position="88"/>
        <end position="109"/>
    </location>
</feature>
<keyword evidence="4" id="KW-1185">Reference proteome</keyword>
<keyword evidence="1" id="KW-0812">Transmembrane</keyword>
<keyword evidence="1" id="KW-0472">Membrane</keyword>
<dbReference type="InterPro" id="IPR007492">
    <property type="entry name" value="LytTR_DNA-bd_dom"/>
</dbReference>
<sequence>MAGSLREVTGDAVGASPVARGRPSARRGLVIATVAGGFMALIGALGSGQVPLLPRLAYWLAVMWSGAALGHGVSVGMRNWGRLQAWPLVEGALIALVIALPLTTIVIVANHLAFGGGFPSPAGMAGAFLTVLLISGLITALNYTTTPPVVPLPSAQAEAPPPPPRFLDRLPLRLRHARLLAIEAEDHYLRVHTDAGSDLVLLRMVDAIAELDGLAGARTHRSWWVARDAVVSVDSGGGRTTLTLAGGLAVPVSRGARPELAAQGWFA</sequence>
<evidence type="ECO:0000259" key="2">
    <source>
        <dbReference type="PROSITE" id="PS50930"/>
    </source>
</evidence>
<feature type="transmembrane region" description="Helical" evidence="1">
    <location>
        <begin position="29"/>
        <end position="50"/>
    </location>
</feature>
<accession>A0A552U737</accession>
<evidence type="ECO:0000313" key="3">
    <source>
        <dbReference type="EMBL" id="TRW14035.1"/>
    </source>
</evidence>
<keyword evidence="1" id="KW-1133">Transmembrane helix</keyword>
<comment type="caution">
    <text evidence="3">The sequence shown here is derived from an EMBL/GenBank/DDBJ whole genome shotgun (WGS) entry which is preliminary data.</text>
</comment>
<dbReference type="Gene3D" id="2.40.50.1020">
    <property type="entry name" value="LytTr DNA-binding domain"/>
    <property type="match status" value="1"/>
</dbReference>
<feature type="transmembrane region" description="Helical" evidence="1">
    <location>
        <begin position="56"/>
        <end position="76"/>
    </location>
</feature>
<organism evidence="3 4">
    <name type="scientific">Glacieibacterium frigidum</name>
    <dbReference type="NCBI Taxonomy" id="2593303"/>
    <lineage>
        <taxon>Bacteria</taxon>
        <taxon>Pseudomonadati</taxon>
        <taxon>Pseudomonadota</taxon>
        <taxon>Alphaproteobacteria</taxon>
        <taxon>Sphingomonadales</taxon>
        <taxon>Sphingosinicellaceae</taxon>
        <taxon>Glacieibacterium</taxon>
    </lineage>
</organism>